<dbReference type="SUPFAM" id="SSF48726">
    <property type="entry name" value="Immunoglobulin"/>
    <property type="match status" value="2"/>
</dbReference>
<dbReference type="InterPro" id="IPR003598">
    <property type="entry name" value="Ig_sub2"/>
</dbReference>
<dbReference type="Proteomes" id="UP001159428">
    <property type="component" value="Unassembled WGS sequence"/>
</dbReference>
<dbReference type="EMBL" id="CALNXJ010000069">
    <property type="protein sequence ID" value="CAH3158908.1"/>
    <property type="molecule type" value="Genomic_DNA"/>
</dbReference>
<dbReference type="AlphaFoldDB" id="A0AAU9XV39"/>
<dbReference type="SUPFAM" id="SSF49265">
    <property type="entry name" value="Fibronectin type III"/>
    <property type="match status" value="1"/>
</dbReference>
<dbReference type="InterPro" id="IPR003961">
    <property type="entry name" value="FN3_dom"/>
</dbReference>
<dbReference type="PANTHER" id="PTHR44170:SF6">
    <property type="entry name" value="CONTACTIN"/>
    <property type="match status" value="1"/>
</dbReference>
<feature type="domain" description="Fibronectin type-III" evidence="4">
    <location>
        <begin position="265"/>
        <end position="361"/>
    </location>
</feature>
<feature type="domain" description="Ig-like" evidence="3">
    <location>
        <begin position="79"/>
        <end position="161"/>
    </location>
</feature>
<reference evidence="5 6" key="1">
    <citation type="submission" date="2022-05" db="EMBL/GenBank/DDBJ databases">
        <authorList>
            <consortium name="Genoscope - CEA"/>
            <person name="William W."/>
        </authorList>
    </citation>
    <scope>NUCLEOTIDE SEQUENCE [LARGE SCALE GENOMIC DNA]</scope>
</reference>
<feature type="domain" description="Fibronectin type-III" evidence="4">
    <location>
        <begin position="167"/>
        <end position="264"/>
    </location>
</feature>
<evidence type="ECO:0000313" key="6">
    <source>
        <dbReference type="Proteomes" id="UP001159428"/>
    </source>
</evidence>
<dbReference type="GO" id="GO:0016020">
    <property type="term" value="C:membrane"/>
    <property type="evidence" value="ECO:0007669"/>
    <property type="project" value="UniProtKB-SubCell"/>
</dbReference>
<dbReference type="Pfam" id="PF13927">
    <property type="entry name" value="Ig_3"/>
    <property type="match status" value="2"/>
</dbReference>
<dbReference type="InterPro" id="IPR013783">
    <property type="entry name" value="Ig-like_fold"/>
</dbReference>
<accession>A0AAU9XV39</accession>
<dbReference type="SMART" id="SM00060">
    <property type="entry name" value="FN3"/>
    <property type="match status" value="2"/>
</dbReference>
<dbReference type="GO" id="GO:0098609">
    <property type="term" value="P:cell-cell adhesion"/>
    <property type="evidence" value="ECO:0007669"/>
    <property type="project" value="TreeGrafter"/>
</dbReference>
<keyword evidence="6" id="KW-1185">Reference proteome</keyword>
<keyword evidence="1" id="KW-0677">Repeat</keyword>
<evidence type="ECO:0000256" key="2">
    <source>
        <dbReference type="ARBA" id="ARBA00023157"/>
    </source>
</evidence>
<organism evidence="5 6">
    <name type="scientific">Pocillopora meandrina</name>
    <dbReference type="NCBI Taxonomy" id="46732"/>
    <lineage>
        <taxon>Eukaryota</taxon>
        <taxon>Metazoa</taxon>
        <taxon>Cnidaria</taxon>
        <taxon>Anthozoa</taxon>
        <taxon>Hexacorallia</taxon>
        <taxon>Scleractinia</taxon>
        <taxon>Astrocoeniina</taxon>
        <taxon>Pocilloporidae</taxon>
        <taxon>Pocillopora</taxon>
    </lineage>
</organism>
<evidence type="ECO:0000259" key="4">
    <source>
        <dbReference type="PROSITE" id="PS50853"/>
    </source>
</evidence>
<dbReference type="InterPro" id="IPR036116">
    <property type="entry name" value="FN3_sf"/>
</dbReference>
<evidence type="ECO:0000256" key="1">
    <source>
        <dbReference type="ARBA" id="ARBA00022737"/>
    </source>
</evidence>
<protein>
    <submittedName>
        <fullName evidence="5">Uncharacterized protein</fullName>
    </submittedName>
</protein>
<dbReference type="Pfam" id="PF00041">
    <property type="entry name" value="fn3"/>
    <property type="match status" value="1"/>
</dbReference>
<dbReference type="PROSITE" id="PS50853">
    <property type="entry name" value="FN3"/>
    <property type="match status" value="2"/>
</dbReference>
<dbReference type="PROSITE" id="PS50835">
    <property type="entry name" value="IG_LIKE"/>
    <property type="match status" value="2"/>
</dbReference>
<feature type="domain" description="Ig-like" evidence="3">
    <location>
        <begin position="1"/>
        <end position="70"/>
    </location>
</feature>
<evidence type="ECO:0000259" key="3">
    <source>
        <dbReference type="PROSITE" id="PS50835"/>
    </source>
</evidence>
<dbReference type="InterPro" id="IPR036179">
    <property type="entry name" value="Ig-like_dom_sf"/>
</dbReference>
<sequence length="361" mass="40288">MPQNITVNTSTPLVLNCDATGFPEPKIRWEKSGIHLCGTKQLKISSINTNDAGEYICIASNGVRQEKTVRAYVTVQYPPTIQNVTTSSKKSWIGQTVTLKCLSDGVLTPTLSWYKPEGSEISRVTARENEVQVPLRGDEDFGHYKCIAANGLIPSDEKLITINQIKKPGKVSIKSSESLIQATLIIIRWKAPADDGGSPITGYRLILQKGETEIENNDITDPGTITYSFRGLEKDTTYTVKLFSRNFVFEGDPTVWKISTLFEGAPDVVEIDELPSETTDNKITLKWKEPKSNGKVITMYTVYLRVMTDGKVGQWTEIRKIRDVSVRELKIALERGKVYQFAVTATNELGESLKQEEANMQ</sequence>
<evidence type="ECO:0000313" key="5">
    <source>
        <dbReference type="EMBL" id="CAH3158908.1"/>
    </source>
</evidence>
<dbReference type="PANTHER" id="PTHR44170">
    <property type="entry name" value="PROTEIN SIDEKICK"/>
    <property type="match status" value="1"/>
</dbReference>
<comment type="caution">
    <text evidence="5">The sequence shown here is derived from an EMBL/GenBank/DDBJ whole genome shotgun (WGS) entry which is preliminary data.</text>
</comment>
<name>A0AAU9XV39_9CNID</name>
<dbReference type="InterPro" id="IPR007110">
    <property type="entry name" value="Ig-like_dom"/>
</dbReference>
<dbReference type="CDD" id="cd00063">
    <property type="entry name" value="FN3"/>
    <property type="match status" value="2"/>
</dbReference>
<dbReference type="SMART" id="SM00408">
    <property type="entry name" value="IGc2"/>
    <property type="match status" value="2"/>
</dbReference>
<dbReference type="SMART" id="SM00409">
    <property type="entry name" value="IG"/>
    <property type="match status" value="2"/>
</dbReference>
<keyword evidence="2" id="KW-1015">Disulfide bond</keyword>
<gene>
    <name evidence="5" type="ORF">PMEA_00030688</name>
</gene>
<feature type="non-terminal residue" evidence="5">
    <location>
        <position position="361"/>
    </location>
</feature>
<dbReference type="InterPro" id="IPR003599">
    <property type="entry name" value="Ig_sub"/>
</dbReference>
<dbReference type="Gene3D" id="2.60.40.10">
    <property type="entry name" value="Immunoglobulins"/>
    <property type="match status" value="4"/>
</dbReference>
<proteinExistence type="predicted"/>